<keyword evidence="2" id="KW-1185">Reference proteome</keyword>
<organism evidence="1 2">
    <name type="scientific">Aromia moschata</name>
    <dbReference type="NCBI Taxonomy" id="1265417"/>
    <lineage>
        <taxon>Eukaryota</taxon>
        <taxon>Metazoa</taxon>
        <taxon>Ecdysozoa</taxon>
        <taxon>Arthropoda</taxon>
        <taxon>Hexapoda</taxon>
        <taxon>Insecta</taxon>
        <taxon>Pterygota</taxon>
        <taxon>Neoptera</taxon>
        <taxon>Endopterygota</taxon>
        <taxon>Coleoptera</taxon>
        <taxon>Polyphaga</taxon>
        <taxon>Cucujiformia</taxon>
        <taxon>Chrysomeloidea</taxon>
        <taxon>Cerambycidae</taxon>
        <taxon>Cerambycinae</taxon>
        <taxon>Callichromatini</taxon>
        <taxon>Aromia</taxon>
    </lineage>
</organism>
<proteinExistence type="predicted"/>
<dbReference type="AlphaFoldDB" id="A0AAV8XT55"/>
<evidence type="ECO:0000313" key="1">
    <source>
        <dbReference type="EMBL" id="KAJ8941773.1"/>
    </source>
</evidence>
<dbReference type="Proteomes" id="UP001162162">
    <property type="component" value="Unassembled WGS sequence"/>
</dbReference>
<accession>A0AAV8XT55</accession>
<reference evidence="1" key="1">
    <citation type="journal article" date="2023" name="Insect Mol. Biol.">
        <title>Genome sequencing provides insights into the evolution of gene families encoding plant cell wall-degrading enzymes in longhorned beetles.</title>
        <authorList>
            <person name="Shin N.R."/>
            <person name="Okamura Y."/>
            <person name="Kirsch R."/>
            <person name="Pauchet Y."/>
        </authorList>
    </citation>
    <scope>NUCLEOTIDE SEQUENCE</scope>
    <source>
        <strain evidence="1">AMC_N1</strain>
    </source>
</reference>
<gene>
    <name evidence="1" type="ORF">NQ318_006430</name>
</gene>
<name>A0AAV8XT55_9CUCU</name>
<evidence type="ECO:0000313" key="2">
    <source>
        <dbReference type="Proteomes" id="UP001162162"/>
    </source>
</evidence>
<comment type="caution">
    <text evidence="1">The sequence shown here is derived from an EMBL/GenBank/DDBJ whole genome shotgun (WGS) entry which is preliminary data.</text>
</comment>
<dbReference type="EMBL" id="JAPWTK010000354">
    <property type="protein sequence ID" value="KAJ8941773.1"/>
    <property type="molecule type" value="Genomic_DNA"/>
</dbReference>
<protein>
    <submittedName>
        <fullName evidence="1">Uncharacterized protein</fullName>
    </submittedName>
</protein>
<sequence length="131" mass="15796">MAQYVYVGNFVIAYIYLKQQTIELYIPMMNGYLIGNTRKFVTLHELSKCIVGALRLQKKQELHVGMKNYMQRKSMRRRKEFYAIRCGHILETVHWHMKFWLMPLIDQIFARWTTAYFGRSDITRLMTTFTN</sequence>